<dbReference type="RefSeq" id="WP_074445678.1">
    <property type="nucleotide sequence ID" value="NZ_FMBM01000002.1"/>
</dbReference>
<dbReference type="OrthoDB" id="7864804at2"/>
<name>A0A0N8KDY2_9HYPH</name>
<evidence type="ECO:0000313" key="1">
    <source>
        <dbReference type="EMBL" id="KPQ09810.1"/>
    </source>
</evidence>
<organism evidence="1 2">
    <name type="scientific">Saliniramus fredricksonii</name>
    <dbReference type="NCBI Taxonomy" id="1653334"/>
    <lineage>
        <taxon>Bacteria</taxon>
        <taxon>Pseudomonadati</taxon>
        <taxon>Pseudomonadota</taxon>
        <taxon>Alphaproteobacteria</taxon>
        <taxon>Hyphomicrobiales</taxon>
        <taxon>Salinarimonadaceae</taxon>
        <taxon>Saliniramus</taxon>
    </lineage>
</organism>
<dbReference type="AlphaFoldDB" id="A0A0N8KDY2"/>
<sequence length="98" mass="11082">MQRLGFSEAKRRVIAALDGGQYQNAARNEIETKNQLQTGQISAQALSAVLLRSKGQHHSSSPHHQVADIEVHVIKIDGWYIKFFFLNDPETVFISVHR</sequence>
<dbReference type="Proteomes" id="UP000050497">
    <property type="component" value="Unassembled WGS sequence"/>
</dbReference>
<accession>A0A0N8KDY2</accession>
<evidence type="ECO:0000313" key="2">
    <source>
        <dbReference type="Proteomes" id="UP000050497"/>
    </source>
</evidence>
<proteinExistence type="predicted"/>
<dbReference type="EMBL" id="LJSX01000021">
    <property type="protein sequence ID" value="KPQ09810.1"/>
    <property type="molecule type" value="Genomic_DNA"/>
</dbReference>
<protein>
    <submittedName>
        <fullName evidence="1">Uncharacterized protein</fullName>
    </submittedName>
</protein>
<comment type="caution">
    <text evidence="1">The sequence shown here is derived from an EMBL/GenBank/DDBJ whole genome shotgun (WGS) entry which is preliminary data.</text>
</comment>
<gene>
    <name evidence="1" type="ORF">HLUCCO17_13005</name>
</gene>
<reference evidence="1 2" key="1">
    <citation type="submission" date="2015-09" db="EMBL/GenBank/DDBJ databases">
        <title>Identification and resolution of microdiversity through metagenomic sequencing of parallel consortia.</title>
        <authorList>
            <person name="Nelson W.C."/>
            <person name="Romine M.F."/>
            <person name="Lindemann S.R."/>
        </authorList>
    </citation>
    <scope>NUCLEOTIDE SEQUENCE [LARGE SCALE GENOMIC DNA]</scope>
    <source>
        <strain evidence="1">HL-109</strain>
    </source>
</reference>